<dbReference type="NCBIfam" id="TIGR00744">
    <property type="entry name" value="ROK_glcA_fam"/>
    <property type="match status" value="1"/>
</dbReference>
<dbReference type="CDD" id="cd24068">
    <property type="entry name" value="ASKHA_NBD_ROK_FnNanK-like"/>
    <property type="match status" value="1"/>
</dbReference>
<dbReference type="InterPro" id="IPR043129">
    <property type="entry name" value="ATPase_NBD"/>
</dbReference>
<keyword evidence="6 9" id="KW-0418">Kinase</keyword>
<organism evidence="9 10">
    <name type="scientific">Tepidanaerobacter acetatoxydans (strain DSM 21804 / JCM 16047 / Re1)</name>
    <dbReference type="NCBI Taxonomy" id="1209989"/>
    <lineage>
        <taxon>Bacteria</taxon>
        <taxon>Bacillati</taxon>
        <taxon>Bacillota</taxon>
        <taxon>Clostridia</taxon>
        <taxon>Thermosediminibacterales</taxon>
        <taxon>Tepidanaerobacteraceae</taxon>
        <taxon>Tepidanaerobacter</taxon>
    </lineage>
</organism>
<dbReference type="EC" id="2.7.1.2" evidence="2"/>
<dbReference type="InterPro" id="IPR004654">
    <property type="entry name" value="ROK_glcA"/>
</dbReference>
<reference evidence="10" key="1">
    <citation type="journal article" date="2013" name="Genome Announc.">
        <title>First genome sequence of a syntrophic acetate-oxidizing bacterium, Tepidanaerobacter acetatoxydans strain Re1.</title>
        <authorList>
            <person name="Manzoor S."/>
            <person name="Bongcam-Rudloff E."/>
            <person name="Schnurer A."/>
            <person name="Muller B."/>
        </authorList>
    </citation>
    <scope>NUCLEOTIDE SEQUENCE [LARGE SCALE GENOMIC DNA]</scope>
    <source>
        <strain evidence="10">Re1</strain>
    </source>
</reference>
<dbReference type="PANTHER" id="PTHR18964">
    <property type="entry name" value="ROK (REPRESSOR, ORF, KINASE) FAMILY"/>
    <property type="match status" value="1"/>
</dbReference>
<keyword evidence="5" id="KW-0547">Nucleotide-binding</keyword>
<dbReference type="HOGENOM" id="CLU_036604_0_4_9"/>
<dbReference type="AlphaFoldDB" id="F4LWM8"/>
<dbReference type="OrthoDB" id="9810372at2"/>
<dbReference type="RefSeq" id="WP_013777853.1">
    <property type="nucleotide sequence ID" value="NC_015519.1"/>
</dbReference>
<comment type="similarity">
    <text evidence="1">Belongs to the ROK (NagC/XylR) family.</text>
</comment>
<accession>L0RX06</accession>
<keyword evidence="10" id="KW-1185">Reference proteome</keyword>
<evidence type="ECO:0000256" key="2">
    <source>
        <dbReference type="ARBA" id="ARBA00012323"/>
    </source>
</evidence>
<dbReference type="PATRIC" id="fig|1209989.3.peg.889"/>
<dbReference type="InterPro" id="IPR000600">
    <property type="entry name" value="ROK"/>
</dbReference>
<dbReference type="PANTHER" id="PTHR18964:SF149">
    <property type="entry name" value="BIFUNCTIONAL UDP-N-ACETYLGLUCOSAMINE 2-EPIMERASE_N-ACETYLMANNOSAMINE KINASE"/>
    <property type="match status" value="1"/>
</dbReference>
<evidence type="ECO:0000256" key="1">
    <source>
        <dbReference type="ARBA" id="ARBA00006479"/>
    </source>
</evidence>
<dbReference type="SUPFAM" id="SSF53067">
    <property type="entry name" value="Actin-like ATPase domain"/>
    <property type="match status" value="1"/>
</dbReference>
<protein>
    <recommendedName>
        <fullName evidence="3">Glucokinase</fullName>
        <ecNumber evidence="2">2.7.1.2</ecNumber>
    </recommendedName>
    <alternativeName>
        <fullName evidence="8">Glucose kinase</fullName>
    </alternativeName>
</protein>
<dbReference type="Proteomes" id="UP000010802">
    <property type="component" value="Chromosome"/>
</dbReference>
<gene>
    <name evidence="9" type="ordered locus">TEPIRE1_0804</name>
</gene>
<dbReference type="Gene3D" id="3.30.420.40">
    <property type="match status" value="2"/>
</dbReference>
<name>F4LWM8_TEPAE</name>
<dbReference type="KEGG" id="tep:TepRe1_0743"/>
<dbReference type="Pfam" id="PF00480">
    <property type="entry name" value="ROK"/>
    <property type="match status" value="1"/>
</dbReference>
<keyword evidence="7" id="KW-0067">ATP-binding</keyword>
<dbReference type="PROSITE" id="PS01125">
    <property type="entry name" value="ROK"/>
    <property type="match status" value="1"/>
</dbReference>
<evidence type="ECO:0000313" key="10">
    <source>
        <dbReference type="Proteomes" id="UP000010802"/>
    </source>
</evidence>
<dbReference type="STRING" id="1209989.TepRe1_0743"/>
<proteinExistence type="inferred from homology"/>
<dbReference type="GO" id="GO:0006096">
    <property type="term" value="P:glycolytic process"/>
    <property type="evidence" value="ECO:0007669"/>
    <property type="project" value="InterPro"/>
</dbReference>
<dbReference type="KEGG" id="tae:TepiRe1_0804"/>
<sequence length="318" mass="33919">MYFIGVDLGGTNIASALVNEKGEIINSTVIPTEAQKGPEYVIGNMKREIHKLINNAAGSKIVGIGLGIPGLVDIDKGMSLFAGNLGWQNIPVLEQFQNEFDVPVCMDNDVRTAALGEKHFGAGVGIDNLICITLGTGIGSGIILDGKIYRGHSLSAGEIGHITIVKDGLYCNCGNRGCLEMYASAPGIVRRTQKYILEGHNTVMTSMIDGDLDKITTKTLSQAWEKGDELAQLVIDETAEFLGIGLATFAHLINPEVIIIGGGVSLMGDKLFNPLQKYFDEHSMRILRNKLPIIPAKLKSESGTVGAAALAMINLGIL</sequence>
<dbReference type="GO" id="GO:0005524">
    <property type="term" value="F:ATP binding"/>
    <property type="evidence" value="ECO:0007669"/>
    <property type="project" value="UniProtKB-KW"/>
</dbReference>
<dbReference type="eggNOG" id="COG1940">
    <property type="taxonomic scope" value="Bacteria"/>
</dbReference>
<evidence type="ECO:0000256" key="4">
    <source>
        <dbReference type="ARBA" id="ARBA00022679"/>
    </source>
</evidence>
<evidence type="ECO:0000256" key="7">
    <source>
        <dbReference type="ARBA" id="ARBA00022840"/>
    </source>
</evidence>
<dbReference type="GO" id="GO:0004340">
    <property type="term" value="F:glucokinase activity"/>
    <property type="evidence" value="ECO:0007669"/>
    <property type="project" value="UniProtKB-EC"/>
</dbReference>
<dbReference type="GO" id="GO:0005737">
    <property type="term" value="C:cytoplasm"/>
    <property type="evidence" value="ECO:0007669"/>
    <property type="project" value="InterPro"/>
</dbReference>
<dbReference type="EMBL" id="HF563609">
    <property type="protein sequence ID" value="CCP25510.1"/>
    <property type="molecule type" value="Genomic_DNA"/>
</dbReference>
<accession>F4LWM8</accession>
<evidence type="ECO:0000256" key="5">
    <source>
        <dbReference type="ARBA" id="ARBA00022741"/>
    </source>
</evidence>
<dbReference type="InterPro" id="IPR049874">
    <property type="entry name" value="ROK_cs"/>
</dbReference>
<evidence type="ECO:0000256" key="6">
    <source>
        <dbReference type="ARBA" id="ARBA00022777"/>
    </source>
</evidence>
<evidence type="ECO:0000256" key="8">
    <source>
        <dbReference type="ARBA" id="ARBA00032386"/>
    </source>
</evidence>
<keyword evidence="4 9" id="KW-0808">Transferase</keyword>
<evidence type="ECO:0000313" key="9">
    <source>
        <dbReference type="EMBL" id="CCP25510.1"/>
    </source>
</evidence>
<evidence type="ECO:0000256" key="3">
    <source>
        <dbReference type="ARBA" id="ARBA00014701"/>
    </source>
</evidence>